<proteinExistence type="predicted"/>
<accession>A0ABQ4WYD5</accession>
<keyword evidence="3" id="KW-1185">Reference proteome</keyword>
<protein>
    <submittedName>
        <fullName evidence="2">Uncharacterized protein</fullName>
    </submittedName>
</protein>
<organism evidence="2 3">
    <name type="scientific">Tanacetum coccineum</name>
    <dbReference type="NCBI Taxonomy" id="301880"/>
    <lineage>
        <taxon>Eukaryota</taxon>
        <taxon>Viridiplantae</taxon>
        <taxon>Streptophyta</taxon>
        <taxon>Embryophyta</taxon>
        <taxon>Tracheophyta</taxon>
        <taxon>Spermatophyta</taxon>
        <taxon>Magnoliopsida</taxon>
        <taxon>eudicotyledons</taxon>
        <taxon>Gunneridae</taxon>
        <taxon>Pentapetalae</taxon>
        <taxon>asterids</taxon>
        <taxon>campanulids</taxon>
        <taxon>Asterales</taxon>
        <taxon>Asteraceae</taxon>
        <taxon>Asteroideae</taxon>
        <taxon>Anthemideae</taxon>
        <taxon>Anthemidinae</taxon>
        <taxon>Tanacetum</taxon>
    </lineage>
</organism>
<dbReference type="Proteomes" id="UP001151760">
    <property type="component" value="Unassembled WGS sequence"/>
</dbReference>
<name>A0ABQ4WYD5_9ASTR</name>
<reference evidence="2" key="2">
    <citation type="submission" date="2022-01" db="EMBL/GenBank/DDBJ databases">
        <authorList>
            <person name="Yamashiro T."/>
            <person name="Shiraishi A."/>
            <person name="Satake H."/>
            <person name="Nakayama K."/>
        </authorList>
    </citation>
    <scope>NUCLEOTIDE SEQUENCE</scope>
</reference>
<feature type="region of interest" description="Disordered" evidence="1">
    <location>
        <begin position="163"/>
        <end position="205"/>
    </location>
</feature>
<sequence length="205" mass="23937">MRGTVQNQVDREKRFTNEFDKFVAKTGEALYVIQVRLAKRLTYDTYDDLFDYLYQYEQMDNASRAKKLEKSHDPLALMAHTAPSSRHPLAYHVTHPPSVVDYDDDYQGDEFQNKYEDPLTFAMMLLARAITQRFSNLTNNRLRTSSNTRNQAIVQADRVNIQRRNSGMDKTKNHKKTVKNGQAQTRESEEHKRSQRCKAKSLKKA</sequence>
<comment type="caution">
    <text evidence="2">The sequence shown here is derived from an EMBL/GenBank/DDBJ whole genome shotgun (WGS) entry which is preliminary data.</text>
</comment>
<evidence type="ECO:0000313" key="2">
    <source>
        <dbReference type="EMBL" id="GJS57941.1"/>
    </source>
</evidence>
<evidence type="ECO:0000313" key="3">
    <source>
        <dbReference type="Proteomes" id="UP001151760"/>
    </source>
</evidence>
<reference evidence="2" key="1">
    <citation type="journal article" date="2022" name="Int. J. Mol. Sci.">
        <title>Draft Genome of Tanacetum Coccineum: Genomic Comparison of Closely Related Tanacetum-Family Plants.</title>
        <authorList>
            <person name="Yamashiro T."/>
            <person name="Shiraishi A."/>
            <person name="Nakayama K."/>
            <person name="Satake H."/>
        </authorList>
    </citation>
    <scope>NUCLEOTIDE SEQUENCE</scope>
</reference>
<gene>
    <name evidence="2" type="ORF">Tco_0652725</name>
</gene>
<dbReference type="EMBL" id="BQNB010009045">
    <property type="protein sequence ID" value="GJS57941.1"/>
    <property type="molecule type" value="Genomic_DNA"/>
</dbReference>
<evidence type="ECO:0000256" key="1">
    <source>
        <dbReference type="SAM" id="MobiDB-lite"/>
    </source>
</evidence>
<feature type="compositionally biased region" description="Basic residues" evidence="1">
    <location>
        <begin position="193"/>
        <end position="205"/>
    </location>
</feature>